<dbReference type="InterPro" id="IPR036278">
    <property type="entry name" value="Sialidase_sf"/>
</dbReference>
<protein>
    <recommendedName>
        <fullName evidence="3">Exo-alpha-sialidase</fullName>
    </recommendedName>
</protein>
<name>A0A401JA82_9PROT</name>
<sequence>MAVKQSANKGFEADRQISGGKEAFEPSIVSLPDGRFAVAWEEDGGVKARVVSAAQMGEPINLAGHDSNDASVGFSSQAGLWAAWSQRDGHYSGIHIEKLGYVPGTDKLMPGKSVAVDSAPLSGDQLFPSVAALQMGGVAIAWEDRRKGHTTIMYSHSAGDEKFAAPVQMNETRRDARNAGVGPGTGAMRVALAAQAGAKVAAVWSDKRDFLSGYDVYAAFSTDGGAHFGANQMVQDSFGDNIPQWHPAIASDQGGKLAVVWDDNRDGTPDIWLSWPTASGWSDNANVPGAAGAGVQSDPSITLDSQGNLYLVWLEKQVADGSTRLRYEMGRAVMDNLKVQ</sequence>
<evidence type="ECO:0000313" key="2">
    <source>
        <dbReference type="Proteomes" id="UP000286806"/>
    </source>
</evidence>
<evidence type="ECO:0008006" key="3">
    <source>
        <dbReference type="Google" id="ProtNLM"/>
    </source>
</evidence>
<dbReference type="SUPFAM" id="SSF82171">
    <property type="entry name" value="DPP6 N-terminal domain-like"/>
    <property type="match status" value="1"/>
</dbReference>
<comment type="caution">
    <text evidence="1">The sequence shown here is derived from an EMBL/GenBank/DDBJ whole genome shotgun (WGS) entry which is preliminary data.</text>
</comment>
<evidence type="ECO:0000313" key="1">
    <source>
        <dbReference type="EMBL" id="GBL44582.1"/>
    </source>
</evidence>
<reference evidence="1 2" key="1">
    <citation type="journal article" date="2019" name="Front. Microbiol.">
        <title>Genomes of Neutrophilic Sulfur-Oxidizing Chemolithoautotrophs Representing 9 Proteobacterial Species From 8 Genera.</title>
        <authorList>
            <person name="Watanabe T."/>
            <person name="Kojima H."/>
            <person name="Umezawa K."/>
            <person name="Hori C."/>
            <person name="Takasuka T.E."/>
            <person name="Kato Y."/>
            <person name="Fukui M."/>
        </authorList>
    </citation>
    <scope>NUCLEOTIDE SEQUENCE [LARGE SCALE GENOMIC DNA]</scope>
    <source>
        <strain evidence="1 2">TTN</strain>
    </source>
</reference>
<dbReference type="AlphaFoldDB" id="A0A401JA82"/>
<dbReference type="SUPFAM" id="SSF50939">
    <property type="entry name" value="Sialidases"/>
    <property type="match status" value="1"/>
</dbReference>
<keyword evidence="2" id="KW-1185">Reference proteome</keyword>
<dbReference type="Proteomes" id="UP000286806">
    <property type="component" value="Unassembled WGS sequence"/>
</dbReference>
<organism evidence="1 2">
    <name type="scientific">Sulfuriferula multivorans</name>
    <dbReference type="NCBI Taxonomy" id="1559896"/>
    <lineage>
        <taxon>Bacteria</taxon>
        <taxon>Pseudomonadati</taxon>
        <taxon>Pseudomonadota</taxon>
        <taxon>Betaproteobacteria</taxon>
        <taxon>Nitrosomonadales</taxon>
        <taxon>Sulfuricellaceae</taxon>
        <taxon>Sulfuriferula</taxon>
    </lineage>
</organism>
<gene>
    <name evidence="1" type="ORF">SFMTTN_0382</name>
</gene>
<accession>A0A401JA82</accession>
<proteinExistence type="predicted"/>
<dbReference type="EMBL" id="BGOW01000002">
    <property type="protein sequence ID" value="GBL44582.1"/>
    <property type="molecule type" value="Genomic_DNA"/>
</dbReference>